<sequence>MNEKNVFEKIEDSIDSLKISEEEKDKLLKGVLRLKSQKINLMITGATGCGKSSTINAMFNTEVAKVGVGVDPETMEIQKYELNNLILWDSPGLGDGKEKDIAHSKGIINKLNELDDNGNPIIDLVLVILDGSSRDLGTSYELINQVIIPNLGENAKDRILIAINQADVAMKGRYWNFEKNKPEPNLIDFLNQKVSSIKTRVKEATSVEVEPIYYSAGYKDFGEEQKPWNLSKLLYFIVKNTPEEKRLSYIENISSEKEMWESDDELEDYKKETQKSFQEVASHISKNTLAGAAAGAAIGSVVPVVGTAIGSAVGAAIGFVGGLFGW</sequence>
<dbReference type="AlphaFoldDB" id="A0A9W4W7Q7"/>
<evidence type="ECO:0000313" key="2">
    <source>
        <dbReference type="EMBL" id="CAH9066857.1"/>
    </source>
</evidence>
<organism evidence="2 3">
    <name type="scientific">Pseudoalteromonas haloplanktis</name>
    <name type="common">Alteromonas haloplanktis</name>
    <dbReference type="NCBI Taxonomy" id="228"/>
    <lineage>
        <taxon>Bacteria</taxon>
        <taxon>Pseudomonadati</taxon>
        <taxon>Pseudomonadota</taxon>
        <taxon>Gammaproteobacteria</taxon>
        <taxon>Alteromonadales</taxon>
        <taxon>Pseudoalteromonadaceae</taxon>
        <taxon>Pseudoalteromonas</taxon>
    </lineage>
</organism>
<dbReference type="Gene3D" id="3.40.50.300">
    <property type="entry name" value="P-loop containing nucleotide triphosphate hydrolases"/>
    <property type="match status" value="1"/>
</dbReference>
<feature type="domain" description="G" evidence="1">
    <location>
        <begin position="41"/>
        <end position="164"/>
    </location>
</feature>
<name>A0A9W4W7Q7_PSEHA</name>
<evidence type="ECO:0000259" key="1">
    <source>
        <dbReference type="Pfam" id="PF01926"/>
    </source>
</evidence>
<reference evidence="2" key="1">
    <citation type="submission" date="2022-07" db="EMBL/GenBank/DDBJ databases">
        <authorList>
            <person name="Criscuolo A."/>
        </authorList>
    </citation>
    <scope>NUCLEOTIDE SEQUENCE</scope>
    <source>
        <strain evidence="2">CIP103197</strain>
    </source>
</reference>
<proteinExistence type="predicted"/>
<dbReference type="InterPro" id="IPR027417">
    <property type="entry name" value="P-loop_NTPase"/>
</dbReference>
<protein>
    <recommendedName>
        <fullName evidence="1">G domain-containing protein</fullName>
    </recommendedName>
</protein>
<dbReference type="EMBL" id="CAMAPB010000135">
    <property type="protein sequence ID" value="CAH9066857.1"/>
    <property type="molecule type" value="Genomic_DNA"/>
</dbReference>
<gene>
    <name evidence="2" type="ORF">PSEHALCIP103_03673</name>
</gene>
<evidence type="ECO:0000313" key="3">
    <source>
        <dbReference type="Proteomes" id="UP001152447"/>
    </source>
</evidence>
<dbReference type="Pfam" id="PF01926">
    <property type="entry name" value="MMR_HSR1"/>
    <property type="match status" value="1"/>
</dbReference>
<dbReference type="SUPFAM" id="SSF52540">
    <property type="entry name" value="P-loop containing nucleoside triphosphate hydrolases"/>
    <property type="match status" value="1"/>
</dbReference>
<dbReference type="InterPro" id="IPR006073">
    <property type="entry name" value="GTP-bd"/>
</dbReference>
<dbReference type="RefSeq" id="WP_036983810.1">
    <property type="nucleotide sequence ID" value="NZ_CAMAPB010000135.1"/>
</dbReference>
<dbReference type="GO" id="GO:0005525">
    <property type="term" value="F:GTP binding"/>
    <property type="evidence" value="ECO:0007669"/>
    <property type="project" value="InterPro"/>
</dbReference>
<accession>A0A9W4W7Q7</accession>
<keyword evidence="3" id="KW-1185">Reference proteome</keyword>
<comment type="caution">
    <text evidence="2">The sequence shown here is derived from an EMBL/GenBank/DDBJ whole genome shotgun (WGS) entry which is preliminary data.</text>
</comment>
<dbReference type="PANTHER" id="PTHR21525">
    <property type="entry name" value="MOTILE SPERM PROTEIN"/>
    <property type="match status" value="1"/>
</dbReference>
<dbReference type="Proteomes" id="UP001152447">
    <property type="component" value="Unassembled WGS sequence"/>
</dbReference>
<dbReference type="PANTHER" id="PTHR21525:SF9">
    <property type="entry name" value="CHANNEL_COLICIN DOMAIN-CONTAINING PROTEIN"/>
    <property type="match status" value="1"/>
</dbReference>